<evidence type="ECO:0000256" key="3">
    <source>
        <dbReference type="ARBA" id="ARBA00022741"/>
    </source>
</evidence>
<dbReference type="Proteomes" id="UP000018143">
    <property type="component" value="Unassembled WGS sequence"/>
</dbReference>
<dbReference type="GO" id="GO:0016887">
    <property type="term" value="F:ATP hydrolysis activity"/>
    <property type="evidence" value="ECO:0007669"/>
    <property type="project" value="InterPro"/>
</dbReference>
<comment type="caution">
    <text evidence="6">The sequence shown here is derived from an EMBL/GenBank/DDBJ whole genome shotgun (WGS) entry which is preliminary data.</text>
</comment>
<dbReference type="RefSeq" id="WP_023949392.1">
    <property type="nucleotide sequence ID" value="NZ_BASD01000027.1"/>
</dbReference>
<gene>
    <name evidence="6" type="ORF">HFN_1044</name>
</gene>
<sequence length="243" mass="27864">MHKTQEQILELKDVSFWYEREKVLEHINLKLYQNDFLAIIGPNGGGKTTLIKLIIGLLKPKSGEIIHYIDTQIGYVPQDTNLNSDFPIQVIDVVLMGFFERRWFGFRPNPHQKQQAFAYLEKLGIANLAYKKMNELSGGQRQRVLIARALCGDPKLIVLDEPTSSIDKIIQKEIYESLKKINKFHTIIAISHDISVLFGYANRVLFIDKKATLRDMARLGESKDNMSDFTILSHFGVGDKEKK</sequence>
<dbReference type="InterPro" id="IPR027417">
    <property type="entry name" value="P-loop_NTPase"/>
</dbReference>
<name>T1CSL5_9HELI</name>
<dbReference type="CDD" id="cd03235">
    <property type="entry name" value="ABC_Metallic_Cations"/>
    <property type="match status" value="1"/>
</dbReference>
<reference evidence="6 7" key="1">
    <citation type="journal article" date="2013" name="Genome Announc.">
        <title>Draft Genome Sequence of Helicobacter fennelliae Strain MRY12-0050, Isolated from a Bacteremia Patient.</title>
        <authorList>
            <person name="Rimbara E."/>
            <person name="Matsui M."/>
            <person name="Mori S."/>
            <person name="Suzuki S."/>
            <person name="Suzuki M."/>
            <person name="Kim H."/>
            <person name="Sekizuka T."/>
            <person name="Kuroda M."/>
            <person name="Shibayama K."/>
        </authorList>
    </citation>
    <scope>NUCLEOTIDE SEQUENCE [LARGE SCALE GENOMIC DNA]</scope>
    <source>
        <strain evidence="6 7">MRY12-0050</strain>
    </source>
</reference>
<proteinExistence type="inferred from homology"/>
<accession>T1CSL5</accession>
<dbReference type="STRING" id="1325130.HFN_1044"/>
<protein>
    <submittedName>
        <fullName evidence="6">Zinc ABC transporter, ATP-binding protein ZnuC</fullName>
    </submittedName>
</protein>
<dbReference type="PROSITE" id="PS50893">
    <property type="entry name" value="ABC_TRANSPORTER_2"/>
    <property type="match status" value="1"/>
</dbReference>
<organism evidence="6 7">
    <name type="scientific">Helicobacter fennelliae MRY12-0050</name>
    <dbReference type="NCBI Taxonomy" id="1325130"/>
    <lineage>
        <taxon>Bacteria</taxon>
        <taxon>Pseudomonadati</taxon>
        <taxon>Campylobacterota</taxon>
        <taxon>Epsilonproteobacteria</taxon>
        <taxon>Campylobacterales</taxon>
        <taxon>Helicobacteraceae</taxon>
        <taxon>Helicobacter</taxon>
    </lineage>
</organism>
<dbReference type="InterPro" id="IPR017871">
    <property type="entry name" value="ABC_transporter-like_CS"/>
</dbReference>
<dbReference type="AlphaFoldDB" id="T1CSL5"/>
<dbReference type="PANTHER" id="PTHR42734:SF17">
    <property type="entry name" value="METAL TRANSPORT SYSTEM ATP-BINDING PROTEIN TM_0124-RELATED"/>
    <property type="match status" value="1"/>
</dbReference>
<evidence type="ECO:0000313" key="6">
    <source>
        <dbReference type="EMBL" id="GAD19804.1"/>
    </source>
</evidence>
<evidence type="ECO:0000256" key="2">
    <source>
        <dbReference type="ARBA" id="ARBA00022448"/>
    </source>
</evidence>
<dbReference type="Gene3D" id="3.40.50.300">
    <property type="entry name" value="P-loop containing nucleotide triphosphate hydrolases"/>
    <property type="match status" value="1"/>
</dbReference>
<keyword evidence="4 6" id="KW-0067">ATP-binding</keyword>
<evidence type="ECO:0000313" key="7">
    <source>
        <dbReference type="Proteomes" id="UP000018143"/>
    </source>
</evidence>
<evidence type="ECO:0000259" key="5">
    <source>
        <dbReference type="PROSITE" id="PS50893"/>
    </source>
</evidence>
<dbReference type="PANTHER" id="PTHR42734">
    <property type="entry name" value="METAL TRANSPORT SYSTEM ATP-BINDING PROTEIN TM_0124-RELATED"/>
    <property type="match status" value="1"/>
</dbReference>
<evidence type="ECO:0000256" key="4">
    <source>
        <dbReference type="ARBA" id="ARBA00022840"/>
    </source>
</evidence>
<dbReference type="InterPro" id="IPR003593">
    <property type="entry name" value="AAA+_ATPase"/>
</dbReference>
<feature type="domain" description="ABC transporter" evidence="5">
    <location>
        <begin position="9"/>
        <end position="234"/>
    </location>
</feature>
<dbReference type="EMBL" id="BASD01000027">
    <property type="protein sequence ID" value="GAD19804.1"/>
    <property type="molecule type" value="Genomic_DNA"/>
</dbReference>
<evidence type="ECO:0000256" key="1">
    <source>
        <dbReference type="ARBA" id="ARBA00005417"/>
    </source>
</evidence>
<dbReference type="OrthoDB" id="9806726at2"/>
<dbReference type="SMART" id="SM00382">
    <property type="entry name" value="AAA"/>
    <property type="match status" value="1"/>
</dbReference>
<keyword evidence="3" id="KW-0547">Nucleotide-binding</keyword>
<dbReference type="eggNOG" id="COG1121">
    <property type="taxonomic scope" value="Bacteria"/>
</dbReference>
<dbReference type="Pfam" id="PF00005">
    <property type="entry name" value="ABC_tran"/>
    <property type="match status" value="1"/>
</dbReference>
<dbReference type="InterPro" id="IPR003439">
    <property type="entry name" value="ABC_transporter-like_ATP-bd"/>
</dbReference>
<dbReference type="GO" id="GO:0005524">
    <property type="term" value="F:ATP binding"/>
    <property type="evidence" value="ECO:0007669"/>
    <property type="project" value="UniProtKB-KW"/>
</dbReference>
<dbReference type="SUPFAM" id="SSF52540">
    <property type="entry name" value="P-loop containing nucleoside triphosphate hydrolases"/>
    <property type="match status" value="1"/>
</dbReference>
<dbReference type="InterPro" id="IPR050153">
    <property type="entry name" value="Metal_Ion_Import_ABC"/>
</dbReference>
<dbReference type="PROSITE" id="PS00211">
    <property type="entry name" value="ABC_TRANSPORTER_1"/>
    <property type="match status" value="1"/>
</dbReference>
<keyword evidence="2" id="KW-0813">Transport</keyword>
<keyword evidence="7" id="KW-1185">Reference proteome</keyword>
<comment type="similarity">
    <text evidence="1">Belongs to the ABC transporter superfamily.</text>
</comment>